<dbReference type="InterPro" id="IPR035068">
    <property type="entry name" value="TldD/PmbA_N"/>
</dbReference>
<proteinExistence type="predicted"/>
<feature type="domain" description="Metalloprotease TldD/E C-terminal" evidence="1">
    <location>
        <begin position="223"/>
        <end position="438"/>
    </location>
</feature>
<organism evidence="2 3">
    <name type="scientific">Enhygromyxa salina</name>
    <dbReference type="NCBI Taxonomy" id="215803"/>
    <lineage>
        <taxon>Bacteria</taxon>
        <taxon>Pseudomonadati</taxon>
        <taxon>Myxococcota</taxon>
        <taxon>Polyangia</taxon>
        <taxon>Nannocystales</taxon>
        <taxon>Nannocystaceae</taxon>
        <taxon>Enhygromyxa</taxon>
    </lineage>
</organism>
<dbReference type="GO" id="GO:0006508">
    <property type="term" value="P:proteolysis"/>
    <property type="evidence" value="ECO:0007669"/>
    <property type="project" value="InterPro"/>
</dbReference>
<reference evidence="2 3" key="1">
    <citation type="submission" date="2018-03" db="EMBL/GenBank/DDBJ databases">
        <title>Draft Genome Sequences of the Obligatory Marine Myxobacteria Enhygromyxa salina SWB007.</title>
        <authorList>
            <person name="Poehlein A."/>
            <person name="Moghaddam J.A."/>
            <person name="Harms H."/>
            <person name="Alanjari M."/>
            <person name="Koenig G.M."/>
            <person name="Daniel R."/>
            <person name="Schaeberle T.F."/>
        </authorList>
    </citation>
    <scope>NUCLEOTIDE SEQUENCE [LARGE SCALE GENOMIC DNA]</scope>
    <source>
        <strain evidence="2 3">SWB007</strain>
    </source>
</reference>
<dbReference type="PANTHER" id="PTHR43666">
    <property type="entry name" value="TLDD PROTEIN"/>
    <property type="match status" value="1"/>
</dbReference>
<evidence type="ECO:0000313" key="2">
    <source>
        <dbReference type="EMBL" id="PRQ07138.1"/>
    </source>
</evidence>
<accession>A0A2S9YPY7</accession>
<dbReference type="GO" id="GO:0008237">
    <property type="term" value="F:metallopeptidase activity"/>
    <property type="evidence" value="ECO:0007669"/>
    <property type="project" value="InterPro"/>
</dbReference>
<dbReference type="RefSeq" id="WP_106090158.1">
    <property type="nucleotide sequence ID" value="NZ_PVNL01000058.1"/>
</dbReference>
<dbReference type="Pfam" id="PF19289">
    <property type="entry name" value="PmbA_TldD_3rd"/>
    <property type="match status" value="1"/>
</dbReference>
<dbReference type="AlphaFoldDB" id="A0A2S9YPY7"/>
<dbReference type="InterPro" id="IPR036059">
    <property type="entry name" value="TldD/PmbA_sf"/>
</dbReference>
<dbReference type="SUPFAM" id="SSF111283">
    <property type="entry name" value="Putative modulator of DNA gyrase, PmbA/TldD"/>
    <property type="match status" value="1"/>
</dbReference>
<evidence type="ECO:0000313" key="3">
    <source>
        <dbReference type="Proteomes" id="UP000238823"/>
    </source>
</evidence>
<dbReference type="OrthoDB" id="9763230at2"/>
<protein>
    <submittedName>
        <fullName evidence="2">Putative modulator of DNA gyrase</fullName>
    </submittedName>
</protein>
<sequence>MATLTKAQAKAITDTLLGAAMAPELVVSVRDRSHGHVRFARNQPTTEGDVETLTISVTASIGGRSATAVGNRSDKASLLALVTEAEELAALSPVDPEHLPPVGSGTYLDVPGHDKATARLGAKDRAEHLQQALTAAEAATVELAGFLQHHEQSAAVATSAGAFGFQASTAASLTTTCRTLGADPGSGWAGIESHRIASIDTGGITALAGEKADISRSPKSLDPGDYLVILEPQAVAELLEFLVDALDARAADEGRSWLSHPDGGTRVGESLFHTSITLRADPADRANPAAAFTDTGEAHKIVPFIVDGVVENLVRSRYWADKTGIPAIPRPSSVLLDGSDVDLLELVRAVDRAVLVTRFWYNRSLDPRTILATGLTRDGTFLVEQGKITTAVNNFRYNDSPVKMLRNAVALGRPQRVVTRGGTVMVVPPIVVKEFHFASRSDAI</sequence>
<dbReference type="Gene3D" id="3.30.2290.10">
    <property type="entry name" value="PmbA/TldD superfamily"/>
    <property type="match status" value="1"/>
</dbReference>
<dbReference type="InterPro" id="IPR045569">
    <property type="entry name" value="Metalloprtase-TldD/E_C"/>
</dbReference>
<dbReference type="PANTHER" id="PTHR43666:SF1">
    <property type="entry name" value="CONSERVED PROTEIN"/>
    <property type="match status" value="1"/>
</dbReference>
<gene>
    <name evidence="2" type="ORF">ENSA7_31530</name>
</gene>
<dbReference type="EMBL" id="PVNL01000058">
    <property type="protein sequence ID" value="PRQ07138.1"/>
    <property type="molecule type" value="Genomic_DNA"/>
</dbReference>
<evidence type="ECO:0000259" key="1">
    <source>
        <dbReference type="Pfam" id="PF19289"/>
    </source>
</evidence>
<dbReference type="Proteomes" id="UP000238823">
    <property type="component" value="Unassembled WGS sequence"/>
</dbReference>
<comment type="caution">
    <text evidence="2">The sequence shown here is derived from an EMBL/GenBank/DDBJ whole genome shotgun (WGS) entry which is preliminary data.</text>
</comment>
<name>A0A2S9YPY7_9BACT</name>